<feature type="non-terminal residue" evidence="2">
    <location>
        <position position="74"/>
    </location>
</feature>
<name>A0A6J4PHG1_9BACT</name>
<gene>
    <name evidence="2" type="ORF">AVDCRST_MAG64-2572</name>
</gene>
<organism evidence="2">
    <name type="scientific">uncultured Phycisphaerae bacterium</name>
    <dbReference type="NCBI Taxonomy" id="904963"/>
    <lineage>
        <taxon>Bacteria</taxon>
        <taxon>Pseudomonadati</taxon>
        <taxon>Planctomycetota</taxon>
        <taxon>Phycisphaerae</taxon>
        <taxon>environmental samples</taxon>
    </lineage>
</organism>
<dbReference type="AlphaFoldDB" id="A0A6J4PHG1"/>
<evidence type="ECO:0000313" key="2">
    <source>
        <dbReference type="EMBL" id="CAA9415601.1"/>
    </source>
</evidence>
<feature type="non-terminal residue" evidence="2">
    <location>
        <position position="1"/>
    </location>
</feature>
<protein>
    <submittedName>
        <fullName evidence="2">Uncharacterized protein</fullName>
    </submittedName>
</protein>
<feature type="compositionally biased region" description="Low complexity" evidence="1">
    <location>
        <begin position="1"/>
        <end position="13"/>
    </location>
</feature>
<proteinExistence type="predicted"/>
<feature type="region of interest" description="Disordered" evidence="1">
    <location>
        <begin position="1"/>
        <end position="74"/>
    </location>
</feature>
<sequence length="74" mass="7219">DAQVDGGRSARAGHGLRHAAGDRVPAAPAGRQPGDATGVLRGQVHPRGPGRRAGAGRRAPHPPPGRAGGGAAVL</sequence>
<reference evidence="2" key="1">
    <citation type="submission" date="2020-02" db="EMBL/GenBank/DDBJ databases">
        <authorList>
            <person name="Meier V. D."/>
        </authorList>
    </citation>
    <scope>NUCLEOTIDE SEQUENCE</scope>
    <source>
        <strain evidence="2">AVDCRST_MAG64</strain>
    </source>
</reference>
<feature type="compositionally biased region" description="Basic residues" evidence="1">
    <location>
        <begin position="48"/>
        <end position="60"/>
    </location>
</feature>
<evidence type="ECO:0000256" key="1">
    <source>
        <dbReference type="SAM" id="MobiDB-lite"/>
    </source>
</evidence>
<dbReference type="EMBL" id="CADCUQ010000577">
    <property type="protein sequence ID" value="CAA9415601.1"/>
    <property type="molecule type" value="Genomic_DNA"/>
</dbReference>
<accession>A0A6J4PHG1</accession>